<keyword evidence="3" id="KW-0408">Iron</keyword>
<sequence>MSWTKVLAADQLPTGKREVVKVGERNILLLNHEGQIYAVARRCPHMNIKMTRGKITEDGTIVCPMHRSSFDLKTGCVKEWTPFPPVVGKMIGKLSPEKPLPVFPIKVEEGSIWVDA</sequence>
<keyword evidence="1" id="KW-0001">2Fe-2S</keyword>
<dbReference type="RefSeq" id="WP_012594645.1">
    <property type="nucleotide sequence ID" value="NC_011726.1"/>
</dbReference>
<proteinExistence type="predicted"/>
<dbReference type="KEGG" id="cyp:PCC8801_1307"/>
<keyword evidence="7" id="KW-1185">Reference proteome</keyword>
<name>B7K3M9_RIPO1</name>
<dbReference type="GO" id="GO:0051537">
    <property type="term" value="F:2 iron, 2 sulfur cluster binding"/>
    <property type="evidence" value="ECO:0007669"/>
    <property type="project" value="UniProtKB-KW"/>
</dbReference>
<evidence type="ECO:0000256" key="4">
    <source>
        <dbReference type="ARBA" id="ARBA00023014"/>
    </source>
</evidence>
<evidence type="ECO:0000256" key="2">
    <source>
        <dbReference type="ARBA" id="ARBA00022723"/>
    </source>
</evidence>
<dbReference type="STRING" id="41431.PCC8801_1307"/>
<evidence type="ECO:0000313" key="7">
    <source>
        <dbReference type="Proteomes" id="UP000008204"/>
    </source>
</evidence>
<dbReference type="GO" id="GO:0004497">
    <property type="term" value="F:monooxygenase activity"/>
    <property type="evidence" value="ECO:0007669"/>
    <property type="project" value="UniProtKB-ARBA"/>
</dbReference>
<dbReference type="InterPro" id="IPR017941">
    <property type="entry name" value="Rieske_2Fe-2S"/>
</dbReference>
<organism evidence="6 7">
    <name type="scientific">Rippkaea orientalis (strain PCC 8801 / RF-1)</name>
    <name type="common">Cyanothece sp. (strain PCC 8801)</name>
    <dbReference type="NCBI Taxonomy" id="41431"/>
    <lineage>
        <taxon>Bacteria</taxon>
        <taxon>Bacillati</taxon>
        <taxon>Cyanobacteriota</taxon>
        <taxon>Cyanophyceae</taxon>
        <taxon>Oscillatoriophycideae</taxon>
        <taxon>Chroococcales</taxon>
        <taxon>Aphanothecaceae</taxon>
        <taxon>Rippkaea</taxon>
        <taxon>Rippkaea orientalis</taxon>
    </lineage>
</organism>
<evidence type="ECO:0000259" key="5">
    <source>
        <dbReference type="PROSITE" id="PS51296"/>
    </source>
</evidence>
<dbReference type="PROSITE" id="PS51296">
    <property type="entry name" value="RIESKE"/>
    <property type="match status" value="1"/>
</dbReference>
<evidence type="ECO:0000256" key="3">
    <source>
        <dbReference type="ARBA" id="ARBA00023004"/>
    </source>
</evidence>
<dbReference type="InterPro" id="IPR036922">
    <property type="entry name" value="Rieske_2Fe-2S_sf"/>
</dbReference>
<evidence type="ECO:0000313" key="6">
    <source>
        <dbReference type="EMBL" id="ACK65371.1"/>
    </source>
</evidence>
<gene>
    <name evidence="6" type="ordered locus">PCC8801_1307</name>
</gene>
<dbReference type="AlphaFoldDB" id="B7K3M9"/>
<reference evidence="7" key="1">
    <citation type="journal article" date="2011" name="MBio">
        <title>Novel metabolic attributes of the genus Cyanothece, comprising a group of unicellular nitrogen-fixing Cyanobacteria.</title>
        <authorList>
            <person name="Bandyopadhyay A."/>
            <person name="Elvitigala T."/>
            <person name="Welsh E."/>
            <person name="Stockel J."/>
            <person name="Liberton M."/>
            <person name="Min H."/>
            <person name="Sherman L.A."/>
            <person name="Pakrasi H.B."/>
        </authorList>
    </citation>
    <scope>NUCLEOTIDE SEQUENCE [LARGE SCALE GENOMIC DNA]</scope>
    <source>
        <strain evidence="7">PCC 8801</strain>
    </source>
</reference>
<dbReference type="Gene3D" id="2.102.10.10">
    <property type="entry name" value="Rieske [2Fe-2S] iron-sulphur domain"/>
    <property type="match status" value="1"/>
</dbReference>
<keyword evidence="4" id="KW-0411">Iron-sulfur</keyword>
<dbReference type="OrthoDB" id="9795104at2"/>
<dbReference type="eggNOG" id="COG2146">
    <property type="taxonomic scope" value="Bacteria"/>
</dbReference>
<dbReference type="PANTHER" id="PTHR21496:SF23">
    <property type="entry name" value="3-PHENYLPROPIONATE_CINNAMIC ACID DIOXYGENASE FERREDOXIN SUBUNIT"/>
    <property type="match status" value="1"/>
</dbReference>
<dbReference type="HOGENOM" id="CLU_055690_5_3_3"/>
<dbReference type="PANTHER" id="PTHR21496">
    <property type="entry name" value="FERREDOXIN-RELATED"/>
    <property type="match status" value="1"/>
</dbReference>
<dbReference type="GO" id="GO:0016705">
    <property type="term" value="F:oxidoreductase activity, acting on paired donors, with incorporation or reduction of molecular oxygen"/>
    <property type="evidence" value="ECO:0007669"/>
    <property type="project" value="UniProtKB-ARBA"/>
</dbReference>
<accession>B7K3M9</accession>
<dbReference type="GO" id="GO:0046872">
    <property type="term" value="F:metal ion binding"/>
    <property type="evidence" value="ECO:0007669"/>
    <property type="project" value="UniProtKB-KW"/>
</dbReference>
<dbReference type="SUPFAM" id="SSF50022">
    <property type="entry name" value="ISP domain"/>
    <property type="match status" value="1"/>
</dbReference>
<protein>
    <submittedName>
        <fullName evidence="6">Rieske (2Fe-2S) domain protein</fullName>
    </submittedName>
</protein>
<evidence type="ECO:0000256" key="1">
    <source>
        <dbReference type="ARBA" id="ARBA00022714"/>
    </source>
</evidence>
<dbReference type="Proteomes" id="UP000008204">
    <property type="component" value="Chromosome"/>
</dbReference>
<feature type="domain" description="Rieske" evidence="5">
    <location>
        <begin position="3"/>
        <end position="114"/>
    </location>
</feature>
<dbReference type="EMBL" id="CP001287">
    <property type="protein sequence ID" value="ACK65371.1"/>
    <property type="molecule type" value="Genomic_DNA"/>
</dbReference>
<dbReference type="Pfam" id="PF00355">
    <property type="entry name" value="Rieske"/>
    <property type="match status" value="1"/>
</dbReference>
<keyword evidence="2" id="KW-0479">Metal-binding</keyword>